<evidence type="ECO:0000313" key="4">
    <source>
        <dbReference type="Proteomes" id="UP001177023"/>
    </source>
</evidence>
<feature type="chain" id="PRO_5041421678" description="Secreted protein" evidence="2">
    <location>
        <begin position="17"/>
        <end position="198"/>
    </location>
</feature>
<keyword evidence="2" id="KW-0732">Signal</keyword>
<dbReference type="AlphaFoldDB" id="A0AA36GAX3"/>
<name>A0AA36GAX3_9BILA</name>
<organism evidence="3 4">
    <name type="scientific">Mesorhabditis spiculigera</name>
    <dbReference type="NCBI Taxonomy" id="96644"/>
    <lineage>
        <taxon>Eukaryota</taxon>
        <taxon>Metazoa</taxon>
        <taxon>Ecdysozoa</taxon>
        <taxon>Nematoda</taxon>
        <taxon>Chromadorea</taxon>
        <taxon>Rhabditida</taxon>
        <taxon>Rhabditina</taxon>
        <taxon>Rhabditomorpha</taxon>
        <taxon>Rhabditoidea</taxon>
        <taxon>Rhabditidae</taxon>
        <taxon>Mesorhabditinae</taxon>
        <taxon>Mesorhabditis</taxon>
    </lineage>
</organism>
<evidence type="ECO:0000313" key="3">
    <source>
        <dbReference type="EMBL" id="CAJ0585606.1"/>
    </source>
</evidence>
<evidence type="ECO:0000256" key="1">
    <source>
        <dbReference type="SAM" id="MobiDB-lite"/>
    </source>
</evidence>
<protein>
    <recommendedName>
        <fullName evidence="5">Secreted protein</fullName>
    </recommendedName>
</protein>
<proteinExistence type="predicted"/>
<evidence type="ECO:0008006" key="5">
    <source>
        <dbReference type="Google" id="ProtNLM"/>
    </source>
</evidence>
<dbReference type="EMBL" id="CATQJA010002706">
    <property type="protein sequence ID" value="CAJ0585606.1"/>
    <property type="molecule type" value="Genomic_DNA"/>
</dbReference>
<evidence type="ECO:0000256" key="2">
    <source>
        <dbReference type="SAM" id="SignalP"/>
    </source>
</evidence>
<sequence length="198" mass="21902">MRSLFGLFVAAAVVQCSRNRLQELNELPAERPSRSDRRRIESVTVEKEKQAELQPRVFLHPVSHSSPGNALMSEKPQPKDLIVSSDLGNLMLGAVIQPPLPGATHPPRTTRNPLDGTDAPTTTPFAIHDVRPAPKAASFKNALFGGATHNSQILRGDWIKREDSEEDESEEKPKKHSHKKSEKLPKESHVSTTFHTTA</sequence>
<dbReference type="Proteomes" id="UP001177023">
    <property type="component" value="Unassembled WGS sequence"/>
</dbReference>
<keyword evidence="4" id="KW-1185">Reference proteome</keyword>
<feature type="region of interest" description="Disordered" evidence="1">
    <location>
        <begin position="27"/>
        <end position="47"/>
    </location>
</feature>
<feature type="non-terminal residue" evidence="3">
    <location>
        <position position="198"/>
    </location>
</feature>
<feature type="region of interest" description="Disordered" evidence="1">
    <location>
        <begin position="99"/>
        <end position="126"/>
    </location>
</feature>
<feature type="signal peptide" evidence="2">
    <location>
        <begin position="1"/>
        <end position="16"/>
    </location>
</feature>
<accession>A0AA36GAX3</accession>
<comment type="caution">
    <text evidence="3">The sequence shown here is derived from an EMBL/GenBank/DDBJ whole genome shotgun (WGS) entry which is preliminary data.</text>
</comment>
<reference evidence="3" key="1">
    <citation type="submission" date="2023-06" db="EMBL/GenBank/DDBJ databases">
        <authorList>
            <person name="Delattre M."/>
        </authorList>
    </citation>
    <scope>NUCLEOTIDE SEQUENCE</scope>
    <source>
        <strain evidence="3">AF72</strain>
    </source>
</reference>
<gene>
    <name evidence="3" type="ORF">MSPICULIGERA_LOCUS23619</name>
</gene>
<feature type="region of interest" description="Disordered" evidence="1">
    <location>
        <begin position="150"/>
        <end position="198"/>
    </location>
</feature>